<keyword evidence="1" id="KW-0812">Transmembrane</keyword>
<keyword evidence="1" id="KW-0472">Membrane</keyword>
<keyword evidence="1" id="KW-1133">Transmembrane helix</keyword>
<reference evidence="3" key="1">
    <citation type="submission" date="2020-06" db="EMBL/GenBank/DDBJ databases">
        <title>Thalassolituus marinus alknpb1M-1, a hydrocarbon-degrading bacterium isolated from the deep-sea overlying water using an in-situ strategy from the South China Sea basin.</title>
        <authorList>
            <person name="Dong C."/>
            <person name="Chen Y."/>
            <person name="Shao Z."/>
        </authorList>
    </citation>
    <scope>NUCLEOTIDE SEQUENCE [LARGE SCALE GENOMIC DNA]</scope>
    <source>
        <strain evidence="3">alknpb1M-1</strain>
    </source>
</reference>
<evidence type="ECO:0000313" key="3">
    <source>
        <dbReference type="Proteomes" id="UP001065322"/>
    </source>
</evidence>
<feature type="transmembrane region" description="Helical" evidence="1">
    <location>
        <begin position="138"/>
        <end position="165"/>
    </location>
</feature>
<gene>
    <name evidence="2" type="ORF">HUF19_13360</name>
</gene>
<proteinExistence type="predicted"/>
<keyword evidence="3" id="KW-1185">Reference proteome</keyword>
<organism evidence="2 3">
    <name type="scientific">Thalassolituus hydrocarboniclasticus</name>
    <dbReference type="NCBI Taxonomy" id="2742796"/>
    <lineage>
        <taxon>Bacteria</taxon>
        <taxon>Pseudomonadati</taxon>
        <taxon>Pseudomonadota</taxon>
        <taxon>Gammaproteobacteria</taxon>
        <taxon>Oceanospirillales</taxon>
        <taxon>Oceanospirillaceae</taxon>
        <taxon>Thalassolituus</taxon>
    </lineage>
</organism>
<feature type="transmembrane region" description="Helical" evidence="1">
    <location>
        <begin position="80"/>
        <end position="98"/>
    </location>
</feature>
<dbReference type="EMBL" id="CP054475">
    <property type="protein sequence ID" value="UXD88351.1"/>
    <property type="molecule type" value="Genomic_DNA"/>
</dbReference>
<dbReference type="RefSeq" id="WP_260997086.1">
    <property type="nucleotide sequence ID" value="NZ_CP054475.1"/>
</dbReference>
<accession>A0ABY6ABF2</accession>
<evidence type="ECO:0000313" key="2">
    <source>
        <dbReference type="EMBL" id="UXD88351.1"/>
    </source>
</evidence>
<feature type="transmembrane region" description="Helical" evidence="1">
    <location>
        <begin position="105"/>
        <end position="123"/>
    </location>
</feature>
<sequence length="181" mass="20401">MNAVRRWLAHPLIVIAMAVIYIISQSLIAQTLQQGDAEALLFRFQFCYRADAFNALLHSISDAQLNAMQQHFAYDHLHPVWYGLLALSLTSWLFNLNALSARWNLLLWPAVLMSVLDVIENSIHEPWFNMLSTPSDPWVMIAGLSATLKWTLAALYLGGAIALAIRYFSLRKTLSTEQPGS</sequence>
<evidence type="ECO:0000256" key="1">
    <source>
        <dbReference type="SAM" id="Phobius"/>
    </source>
</evidence>
<name>A0ABY6ABF2_9GAMM</name>
<protein>
    <submittedName>
        <fullName evidence="2">Uncharacterized protein</fullName>
    </submittedName>
</protein>
<dbReference type="Proteomes" id="UP001065322">
    <property type="component" value="Chromosome"/>
</dbReference>
<feature type="transmembrane region" description="Helical" evidence="1">
    <location>
        <begin position="7"/>
        <end position="28"/>
    </location>
</feature>